<reference evidence="1 2" key="1">
    <citation type="submission" date="2014-06" db="EMBL/GenBank/DDBJ databases">
        <title>Evolutionary Origins and Diversification of the Mycorrhizal Mutualists.</title>
        <authorList>
            <consortium name="DOE Joint Genome Institute"/>
            <consortium name="Mycorrhizal Genomics Consortium"/>
            <person name="Kohler A."/>
            <person name="Kuo A."/>
            <person name="Nagy L.G."/>
            <person name="Floudas D."/>
            <person name="Copeland A."/>
            <person name="Barry K.W."/>
            <person name="Cichocki N."/>
            <person name="Veneault-Fourrey C."/>
            <person name="LaButti K."/>
            <person name="Lindquist E.A."/>
            <person name="Lipzen A."/>
            <person name="Lundell T."/>
            <person name="Morin E."/>
            <person name="Murat C."/>
            <person name="Riley R."/>
            <person name="Ohm R."/>
            <person name="Sun H."/>
            <person name="Tunlid A."/>
            <person name="Henrissat B."/>
            <person name="Grigoriev I.V."/>
            <person name="Hibbett D.S."/>
            <person name="Martin F."/>
        </authorList>
    </citation>
    <scope>NUCLEOTIDE SEQUENCE [LARGE SCALE GENOMIC DNA]</scope>
    <source>
        <strain evidence="1 2">SS14</strain>
    </source>
</reference>
<dbReference type="EMBL" id="KN837195">
    <property type="protein sequence ID" value="KIJ34857.1"/>
    <property type="molecule type" value="Genomic_DNA"/>
</dbReference>
<protein>
    <submittedName>
        <fullName evidence="1">Uncharacterized protein</fullName>
    </submittedName>
</protein>
<keyword evidence="2" id="KW-1185">Reference proteome</keyword>
<proteinExistence type="predicted"/>
<dbReference type="AlphaFoldDB" id="A0A0C9UZV9"/>
<dbReference type="Proteomes" id="UP000054279">
    <property type="component" value="Unassembled WGS sequence"/>
</dbReference>
<sequence length="168" mass="18034">MAPIDLPHFISPPSIVTLPTAPMIPPIDADLAAAPAHDLVEQLGNLRRTVIIEKRPPPAKSNVETDFASALRYQARVIGYSDVFRFFSNLNLCFSSSDLLITQNVDGQPAWFAGALANAITTATDPIKNELNAIRQDLVQGFAVVKEEITAVKGELTAVKGESHSGQG</sequence>
<evidence type="ECO:0000313" key="1">
    <source>
        <dbReference type="EMBL" id="KIJ34857.1"/>
    </source>
</evidence>
<name>A0A0C9UZV9_SPHS4</name>
<dbReference type="HOGENOM" id="CLU_1587522_0_0_1"/>
<gene>
    <name evidence="1" type="ORF">M422DRAFT_70099</name>
</gene>
<evidence type="ECO:0000313" key="2">
    <source>
        <dbReference type="Proteomes" id="UP000054279"/>
    </source>
</evidence>
<organism evidence="1 2">
    <name type="scientific">Sphaerobolus stellatus (strain SS14)</name>
    <dbReference type="NCBI Taxonomy" id="990650"/>
    <lineage>
        <taxon>Eukaryota</taxon>
        <taxon>Fungi</taxon>
        <taxon>Dikarya</taxon>
        <taxon>Basidiomycota</taxon>
        <taxon>Agaricomycotina</taxon>
        <taxon>Agaricomycetes</taxon>
        <taxon>Phallomycetidae</taxon>
        <taxon>Geastrales</taxon>
        <taxon>Sphaerobolaceae</taxon>
        <taxon>Sphaerobolus</taxon>
    </lineage>
</organism>
<accession>A0A0C9UZV9</accession>